<evidence type="ECO:0000256" key="5">
    <source>
        <dbReference type="ARBA" id="ARBA00022691"/>
    </source>
</evidence>
<dbReference type="RefSeq" id="WP_014406817.1">
    <property type="nucleotide sequence ID" value="NC_017034.1"/>
</dbReference>
<dbReference type="AlphaFoldDB" id="H8IAX6"/>
<comment type="similarity">
    <text evidence="7">Belongs to the class I-like SAM-binding methyltransferase superfamily. rRNA adenine N(6)-methyltransferase family. RsmA subfamily.</text>
</comment>
<name>H8IAX6_METCZ</name>
<dbReference type="HAMAP" id="MF_00607">
    <property type="entry name" value="16SrRNA_methyltr_A"/>
    <property type="match status" value="1"/>
</dbReference>
<keyword evidence="1 7" id="KW-0963">Cytoplasm</keyword>
<feature type="domain" description="Ribosomal RNA adenine methylase transferase N-terminal" evidence="9">
    <location>
        <begin position="21"/>
        <end position="184"/>
    </location>
</feature>
<keyword evidence="2 7" id="KW-0698">rRNA processing</keyword>
<evidence type="ECO:0000313" key="11">
    <source>
        <dbReference type="Proteomes" id="UP000005233"/>
    </source>
</evidence>
<dbReference type="InterPro" id="IPR023165">
    <property type="entry name" value="rRNA_Ade_diMease-like_C"/>
</dbReference>
<dbReference type="eggNOG" id="arCOG04131">
    <property type="taxonomic scope" value="Archaea"/>
</dbReference>
<dbReference type="InterPro" id="IPR011530">
    <property type="entry name" value="rRNA_adenine_dimethylase"/>
</dbReference>
<evidence type="ECO:0000256" key="1">
    <source>
        <dbReference type="ARBA" id="ARBA00022490"/>
    </source>
</evidence>
<evidence type="ECO:0000256" key="4">
    <source>
        <dbReference type="ARBA" id="ARBA00022679"/>
    </source>
</evidence>
<comment type="caution">
    <text evidence="7 8">Lacks conserved residue(s) required for the propagation of feature annotation.</text>
</comment>
<keyword evidence="3 7" id="KW-0489">Methyltransferase</keyword>
<dbReference type="SUPFAM" id="SSF53335">
    <property type="entry name" value="S-adenosyl-L-methionine-dependent methyltransferases"/>
    <property type="match status" value="1"/>
</dbReference>
<dbReference type="KEGG" id="mez:Mtc_2251"/>
<dbReference type="GeneID" id="11972416"/>
<evidence type="ECO:0000256" key="3">
    <source>
        <dbReference type="ARBA" id="ARBA00022603"/>
    </source>
</evidence>
<sequence>MSASIKPDKRKDQHFLIDRDVLRKIVDFADIHGNEDVLEIGAGPGNLTELLAQRARHVYSIEIDPALASLLEERFKDSNVTIIMGNALKVAFPRFDKVVANLPYSISSEVTFKLLRHDFRLGILMYQREFARRMMAKVGESEYSRLSVGVQYFADVEVLMKVPPRAFIPPPEVESAVVKLTPRPASYSVKDRGLFMGLVTAAFMGRRKRLRNALAKGEHVVGITNMKELTLKLPQDLMEMRAEEVSPEEYARLADLLCELRGHEHQDIPG</sequence>
<accession>H8IAX6</accession>
<dbReference type="NCBIfam" id="TIGR00755">
    <property type="entry name" value="ksgA"/>
    <property type="match status" value="1"/>
</dbReference>
<keyword evidence="4 7" id="KW-0808">Transferase</keyword>
<dbReference type="PANTHER" id="PTHR11727">
    <property type="entry name" value="DIMETHYLADENOSINE TRANSFERASE"/>
    <property type="match status" value="1"/>
</dbReference>
<dbReference type="Proteomes" id="UP000005233">
    <property type="component" value="Chromosome"/>
</dbReference>
<dbReference type="STRING" id="1041930.Mtc_2251"/>
<dbReference type="Gene3D" id="1.10.8.100">
    <property type="entry name" value="Ribosomal RNA adenine dimethylase-like, domain 2"/>
    <property type="match status" value="1"/>
</dbReference>
<dbReference type="InterPro" id="IPR001737">
    <property type="entry name" value="KsgA/Erm"/>
</dbReference>
<dbReference type="OrthoDB" id="9883at2157"/>
<dbReference type="GO" id="GO:0005737">
    <property type="term" value="C:cytoplasm"/>
    <property type="evidence" value="ECO:0007669"/>
    <property type="project" value="UniProtKB-SubCell"/>
</dbReference>
<comment type="subcellular location">
    <subcellularLocation>
        <location evidence="7">Cytoplasm</location>
    </subcellularLocation>
</comment>
<feature type="binding site" evidence="7 8">
    <location>
        <position position="101"/>
    </location>
    <ligand>
        <name>S-adenosyl-L-methionine</name>
        <dbReference type="ChEBI" id="CHEBI:59789"/>
    </ligand>
</feature>
<feature type="binding site" evidence="7 8">
    <location>
        <position position="41"/>
    </location>
    <ligand>
        <name>S-adenosyl-L-methionine</name>
        <dbReference type="ChEBI" id="CHEBI:59789"/>
    </ligand>
</feature>
<keyword evidence="6 7" id="KW-0694">RNA-binding</keyword>
<dbReference type="EMBL" id="CP003243">
    <property type="protein sequence ID" value="AFD00986.1"/>
    <property type="molecule type" value="Genomic_DNA"/>
</dbReference>
<protein>
    <recommendedName>
        <fullName evidence="7">Probable ribosomal RNA small subunit methyltransferase A</fullName>
        <ecNumber evidence="7">2.1.1.-</ecNumber>
    </recommendedName>
    <alternativeName>
        <fullName evidence="7">16S rRNA dimethyladenosine transferase</fullName>
    </alternativeName>
    <alternativeName>
        <fullName evidence="7">16S rRNA dimethylase</fullName>
    </alternativeName>
    <alternativeName>
        <fullName evidence="7">S-adenosylmethionine-6-N',N'-adenosyl(rRNA) dimethyltransferase</fullName>
    </alternativeName>
</protein>
<dbReference type="PROSITE" id="PS01131">
    <property type="entry name" value="RRNA_A_DIMETH"/>
    <property type="match status" value="1"/>
</dbReference>
<dbReference type="Gene3D" id="3.40.50.150">
    <property type="entry name" value="Vaccinia Virus protein VP39"/>
    <property type="match status" value="1"/>
</dbReference>
<evidence type="ECO:0000256" key="6">
    <source>
        <dbReference type="ARBA" id="ARBA00022884"/>
    </source>
</evidence>
<gene>
    <name evidence="7 10" type="primary">ksgA</name>
    <name evidence="7" type="synonym">rsmA</name>
    <name evidence="10" type="ordered locus">Mtc_2251</name>
</gene>
<evidence type="ECO:0000256" key="7">
    <source>
        <dbReference type="HAMAP-Rule" id="MF_00607"/>
    </source>
</evidence>
<dbReference type="InterPro" id="IPR020596">
    <property type="entry name" value="rRNA_Ade_Mease_Trfase_CS"/>
</dbReference>
<reference evidence="10 11" key="1">
    <citation type="journal article" date="2012" name="J. Bacteriol.">
        <title>Complete genome sequence of a thermophilic methanogen, Methanocella conradii HZ254, isolated from Chinese rice field soil.</title>
        <authorList>
            <person name="Lu Z."/>
            <person name="Lu Y."/>
        </authorList>
    </citation>
    <scope>NUCLEOTIDE SEQUENCE [LARGE SCALE GENOMIC DNA]</scope>
    <source>
        <strain evidence="11">DSM 24694 / JCM 17849 / CGMCC 1.5162 / HZ254</strain>
    </source>
</reference>
<feature type="binding site" evidence="7 8">
    <location>
        <position position="14"/>
    </location>
    <ligand>
        <name>S-adenosyl-L-methionine</name>
        <dbReference type="ChEBI" id="CHEBI:59789"/>
    </ligand>
</feature>
<keyword evidence="11" id="KW-1185">Reference proteome</keyword>
<evidence type="ECO:0000259" key="9">
    <source>
        <dbReference type="SMART" id="SM00650"/>
    </source>
</evidence>
<feature type="binding site" evidence="7 8">
    <location>
        <position position="16"/>
    </location>
    <ligand>
        <name>S-adenosyl-L-methionine</name>
        <dbReference type="ChEBI" id="CHEBI:59789"/>
    </ligand>
</feature>
<organism evidence="10 11">
    <name type="scientific">Methanocella conradii (strain DSM 24694 / JCM 17849 / CGMCC 1.5162 / HZ254)</name>
    <dbReference type="NCBI Taxonomy" id="1041930"/>
    <lineage>
        <taxon>Archaea</taxon>
        <taxon>Methanobacteriati</taxon>
        <taxon>Methanobacteriota</taxon>
        <taxon>Stenosarchaea group</taxon>
        <taxon>Methanomicrobia</taxon>
        <taxon>Methanocellales</taxon>
        <taxon>Methanocellaceae</taxon>
        <taxon>Methanocella</taxon>
    </lineage>
</organism>
<evidence type="ECO:0000256" key="2">
    <source>
        <dbReference type="ARBA" id="ARBA00022552"/>
    </source>
</evidence>
<dbReference type="HOGENOM" id="CLU_041220_0_2_2"/>
<dbReference type="InterPro" id="IPR029063">
    <property type="entry name" value="SAM-dependent_MTases_sf"/>
</dbReference>
<proteinExistence type="inferred from homology"/>
<dbReference type="Pfam" id="PF00398">
    <property type="entry name" value="RrnaAD"/>
    <property type="match status" value="1"/>
</dbReference>
<dbReference type="FunFam" id="3.40.50.150:FF:000023">
    <property type="entry name" value="Ribosomal RNA small subunit methyltransferase A"/>
    <property type="match status" value="1"/>
</dbReference>
<evidence type="ECO:0000313" key="10">
    <source>
        <dbReference type="EMBL" id="AFD00986.1"/>
    </source>
</evidence>
<dbReference type="PROSITE" id="PS51689">
    <property type="entry name" value="SAM_RNA_A_N6_MT"/>
    <property type="match status" value="1"/>
</dbReference>
<feature type="binding site" evidence="7 8">
    <location>
        <position position="62"/>
    </location>
    <ligand>
        <name>S-adenosyl-L-methionine</name>
        <dbReference type="ChEBI" id="CHEBI:59789"/>
    </ligand>
</feature>
<evidence type="ECO:0000256" key="8">
    <source>
        <dbReference type="PROSITE-ProRule" id="PRU01026"/>
    </source>
</evidence>
<dbReference type="InterPro" id="IPR020598">
    <property type="entry name" value="rRNA_Ade_methylase_Trfase_N"/>
</dbReference>
<dbReference type="GO" id="GO:0003723">
    <property type="term" value="F:RNA binding"/>
    <property type="evidence" value="ECO:0007669"/>
    <property type="project" value="UniProtKB-UniRule"/>
</dbReference>
<comment type="function">
    <text evidence="7">Specifically dimethylates two adjacent adenosines in the loop of a conserved hairpin near the 3'-end of 16S rRNA in the 30S particle. May play a critical role in biogenesis of 30S subunits.</text>
</comment>
<keyword evidence="5 7" id="KW-0949">S-adenosyl-L-methionine</keyword>
<dbReference type="EC" id="2.1.1.-" evidence="7"/>
<dbReference type="CDD" id="cd02440">
    <property type="entry name" value="AdoMet_MTases"/>
    <property type="match status" value="1"/>
</dbReference>
<dbReference type="SMART" id="SM00650">
    <property type="entry name" value="rADc"/>
    <property type="match status" value="1"/>
</dbReference>
<dbReference type="PANTHER" id="PTHR11727:SF7">
    <property type="entry name" value="DIMETHYLADENOSINE TRANSFERASE-RELATED"/>
    <property type="match status" value="1"/>
</dbReference>
<dbReference type="GO" id="GO:0000179">
    <property type="term" value="F:rRNA (adenine-N6,N6-)-dimethyltransferase activity"/>
    <property type="evidence" value="ECO:0007669"/>
    <property type="project" value="UniProtKB-UniRule"/>
</dbReference>